<feature type="domain" description="Pyridoxamine kinase/Phosphomethylpyrimidine kinase" evidence="7">
    <location>
        <begin position="79"/>
        <end position="185"/>
    </location>
</feature>
<accession>A0A4Q0A1M8</accession>
<dbReference type="NCBIfam" id="TIGR00687">
    <property type="entry name" value="pyridox_kin"/>
    <property type="match status" value="1"/>
</dbReference>
<evidence type="ECO:0000256" key="1">
    <source>
        <dbReference type="ARBA" id="ARBA00008805"/>
    </source>
</evidence>
<evidence type="ECO:0000313" key="9">
    <source>
        <dbReference type="Proteomes" id="UP000268162"/>
    </source>
</evidence>
<dbReference type="InterPro" id="IPR029056">
    <property type="entry name" value="Ribokinase-like"/>
</dbReference>
<evidence type="ECO:0000256" key="5">
    <source>
        <dbReference type="ARBA" id="ARBA00022777"/>
    </source>
</evidence>
<proteinExistence type="inferred from homology"/>
<comment type="similarity">
    <text evidence="1">Belongs to the pyridoxine kinase family.</text>
</comment>
<reference evidence="9" key="1">
    <citation type="journal article" date="2018" name="Nat. Microbiol.">
        <title>Leveraging single-cell genomics to expand the fungal tree of life.</title>
        <authorList>
            <person name="Ahrendt S.R."/>
            <person name="Quandt C.A."/>
            <person name="Ciobanu D."/>
            <person name="Clum A."/>
            <person name="Salamov A."/>
            <person name="Andreopoulos B."/>
            <person name="Cheng J.F."/>
            <person name="Woyke T."/>
            <person name="Pelin A."/>
            <person name="Henrissat B."/>
            <person name="Reynolds N.K."/>
            <person name="Benny G.L."/>
            <person name="Smith M.E."/>
            <person name="James T.Y."/>
            <person name="Grigoriev I.V."/>
        </authorList>
    </citation>
    <scope>NUCLEOTIDE SEQUENCE [LARGE SCALE GENOMIC DNA]</scope>
    <source>
        <strain evidence="9">RSA 468</strain>
    </source>
</reference>
<evidence type="ECO:0000259" key="7">
    <source>
        <dbReference type="Pfam" id="PF08543"/>
    </source>
</evidence>
<dbReference type="CDD" id="cd01173">
    <property type="entry name" value="pyridoxal_pyridoxamine_kinase"/>
    <property type="match status" value="1"/>
</dbReference>
<evidence type="ECO:0000256" key="4">
    <source>
        <dbReference type="ARBA" id="ARBA00022741"/>
    </source>
</evidence>
<organism evidence="8 9">
    <name type="scientific">Dimargaris cristalligena</name>
    <dbReference type="NCBI Taxonomy" id="215637"/>
    <lineage>
        <taxon>Eukaryota</taxon>
        <taxon>Fungi</taxon>
        <taxon>Fungi incertae sedis</taxon>
        <taxon>Zoopagomycota</taxon>
        <taxon>Kickxellomycotina</taxon>
        <taxon>Dimargaritomycetes</taxon>
        <taxon>Dimargaritales</taxon>
        <taxon>Dimargaritaceae</taxon>
        <taxon>Dimargaris</taxon>
    </lineage>
</organism>
<dbReference type="GO" id="GO:0008478">
    <property type="term" value="F:pyridoxal kinase activity"/>
    <property type="evidence" value="ECO:0007669"/>
    <property type="project" value="UniProtKB-EC"/>
</dbReference>
<evidence type="ECO:0000256" key="6">
    <source>
        <dbReference type="ARBA" id="ARBA00022840"/>
    </source>
</evidence>
<name>A0A4Q0A1M8_9FUNG</name>
<keyword evidence="4" id="KW-0547">Nucleotide-binding</keyword>
<dbReference type="OrthoDB" id="2104723at2759"/>
<evidence type="ECO:0000256" key="3">
    <source>
        <dbReference type="ARBA" id="ARBA00022679"/>
    </source>
</evidence>
<dbReference type="STRING" id="215637.A0A4Q0A1M8"/>
<keyword evidence="6" id="KW-0067">ATP-binding</keyword>
<dbReference type="GO" id="GO:0005829">
    <property type="term" value="C:cytosol"/>
    <property type="evidence" value="ECO:0007669"/>
    <property type="project" value="TreeGrafter"/>
</dbReference>
<keyword evidence="3" id="KW-0808">Transferase</keyword>
<dbReference type="PANTHER" id="PTHR10534:SF2">
    <property type="entry name" value="PYRIDOXAL KINASE"/>
    <property type="match status" value="1"/>
</dbReference>
<sequence>MPRILSIQSHVVSGYVGNKAATFPLQLLDFDVDAINTVQFSNHTGFNVWKGERTDPQTVLELFEGLRLNGLDDYSHLLTGYMGNADSINVTRTILDQLRAKNPEIFYVLDPVLGDDGNLYVPEEMIPLYRTQLLPLANLVTPNQFEIELLTETKISNKADAQKAMDIIHNLGVPNVVITSCDLGEYSPDTDRKRLHLFGSQRCPSSNPDDPEPVYRRFQIDFPKLDGYFTGTGDLFCALLLARLTGPQAAVPISSPDSLARACEMAIATMAAVMRRTLQAQQIAGVVYQPNLPRSQRPSSLVRHCELQLIKSKKDIGEPVVEYRAMTLE</sequence>
<dbReference type="EMBL" id="ML002251">
    <property type="protein sequence ID" value="RKP39688.1"/>
    <property type="molecule type" value="Genomic_DNA"/>
</dbReference>
<protein>
    <recommendedName>
        <fullName evidence="2">pyridoxal kinase</fullName>
        <ecNumber evidence="2">2.7.1.35</ecNumber>
    </recommendedName>
</protein>
<keyword evidence="9" id="KW-1185">Reference proteome</keyword>
<dbReference type="InterPro" id="IPR013749">
    <property type="entry name" value="PM/HMP-P_kinase-1"/>
</dbReference>
<keyword evidence="5 8" id="KW-0418">Kinase</keyword>
<dbReference type="Proteomes" id="UP000268162">
    <property type="component" value="Unassembled WGS sequence"/>
</dbReference>
<gene>
    <name evidence="8" type="ORF">BJ085DRAFT_31712</name>
</gene>
<dbReference type="GO" id="GO:0009443">
    <property type="term" value="P:pyridoxal 5'-phosphate salvage"/>
    <property type="evidence" value="ECO:0007669"/>
    <property type="project" value="InterPro"/>
</dbReference>
<dbReference type="Gene3D" id="3.40.1190.20">
    <property type="match status" value="1"/>
</dbReference>
<evidence type="ECO:0000256" key="2">
    <source>
        <dbReference type="ARBA" id="ARBA00012104"/>
    </source>
</evidence>
<evidence type="ECO:0000313" key="8">
    <source>
        <dbReference type="EMBL" id="RKP39688.1"/>
    </source>
</evidence>
<dbReference type="EC" id="2.7.1.35" evidence="2"/>
<dbReference type="InterPro" id="IPR004625">
    <property type="entry name" value="PyrdxlKinase"/>
</dbReference>
<dbReference type="GO" id="GO:0005524">
    <property type="term" value="F:ATP binding"/>
    <property type="evidence" value="ECO:0007669"/>
    <property type="project" value="UniProtKB-KW"/>
</dbReference>
<dbReference type="AlphaFoldDB" id="A0A4Q0A1M8"/>
<dbReference type="Pfam" id="PF08543">
    <property type="entry name" value="Phos_pyr_kin"/>
    <property type="match status" value="1"/>
</dbReference>
<dbReference type="SUPFAM" id="SSF53613">
    <property type="entry name" value="Ribokinase-like"/>
    <property type="match status" value="1"/>
</dbReference>
<dbReference type="PANTHER" id="PTHR10534">
    <property type="entry name" value="PYRIDOXAL KINASE"/>
    <property type="match status" value="1"/>
</dbReference>